<evidence type="ECO:0000313" key="8">
    <source>
        <dbReference type="EMBL" id="AOR51669.1"/>
    </source>
</evidence>
<evidence type="ECO:0000256" key="4">
    <source>
        <dbReference type="ARBA" id="ARBA00022692"/>
    </source>
</evidence>
<feature type="transmembrane region" description="Helical" evidence="7">
    <location>
        <begin position="197"/>
        <end position="218"/>
    </location>
</feature>
<sequence length="758" mass="80738">MSEIVSLPKLGTGFQQSNIDRNDPSVPEIHKHEAHHLATSDSNEYVEKKEDYSEDKVHPVDNDVFSLKEGQNIVLLNDGNPFPVDPNAPVEGQTLTFRAVFVGTVLGFIVGASNVYLGLKTGFTFGATLFGSIVGFAILKPLSIALPTRLGGGYFGPKENVTVQSAAGSAGGLSGLFVAAVPALYQLGLLTTPEKDIGSLIALSFITAFYGLFFAMPLRKYYILKQKLTFPSPTATAFTIRNLHSASTPAARKASSKKIKILGFSFLFSLIWTVLTKYAPGILWGWDFGWLFSQWGAPGAIALSNWGWSYQFTPAFHAVGFLTGPNAAFSWMFGAILSYAIIGPSLVATGQAYSPVIDESIGYHSNFAMSTVNLANGTTDPHRGTARYWLLWPGVLVMLIASFTELFLQAPMFYRIFRQLINNTRKTVGEKRGKDMSHITDIVPEGSEDPAPQSEQVATRTWMIGMVISVVTTMVVGKTEFGLNPGVSFLALILGFVFAFVGVNASGTTDTNPIGVIAKAGQLIIGGVTKGQGISVASAQRTSLIAGSVVGQSAAHSVDCVGDLKTGHLIGASPRAQFWAQLAGSTAGFAFAPALFLVFAKAYPCINDPTIDTCPFSLPAVSAWKAVAIAVSSPTLPVTLSSGMTAIGLAVVAALCHIGRFYAPPRYAIWIPNWNAVGLAFVVPQVYYAIAMSVGCIIAMIWERRRPATWEIWGFALAAGMIAGEGIGGVITALLVILNIDGSKYGTAVGCILNEYCG</sequence>
<dbReference type="InterPro" id="IPR004813">
    <property type="entry name" value="OPT"/>
</dbReference>
<evidence type="ECO:0000256" key="1">
    <source>
        <dbReference type="ARBA" id="ARBA00004141"/>
    </source>
</evidence>
<reference evidence="9" key="1">
    <citation type="submission" date="2014-08" db="EMBL/GenBank/DDBJ databases">
        <authorList>
            <person name="Sharma Rahul"/>
            <person name="Thines Marco"/>
        </authorList>
    </citation>
    <scope>NUCLEOTIDE SEQUENCE</scope>
</reference>
<dbReference type="AlphaFoldDB" id="A0A0F7STB7"/>
<dbReference type="GO" id="GO:0000329">
    <property type="term" value="C:fungal-type vacuole membrane"/>
    <property type="evidence" value="ECO:0007669"/>
    <property type="project" value="TreeGrafter"/>
</dbReference>
<feature type="transmembrane region" description="Helical" evidence="7">
    <location>
        <begin position="315"/>
        <end position="342"/>
    </location>
</feature>
<gene>
    <name evidence="8" type="primary">OPT1</name>
</gene>
<dbReference type="GO" id="GO:0035673">
    <property type="term" value="F:oligopeptide transmembrane transporter activity"/>
    <property type="evidence" value="ECO:0007669"/>
    <property type="project" value="InterPro"/>
</dbReference>
<dbReference type="EMBL" id="KX517845">
    <property type="protein sequence ID" value="AOR51669.1"/>
    <property type="molecule type" value="mRNA"/>
</dbReference>
<dbReference type="PANTHER" id="PTHR31645">
    <property type="entry name" value="OLIGOPEPTIDE TRANSPORTER YGL114W-RELATED"/>
    <property type="match status" value="1"/>
</dbReference>
<reference evidence="8" key="2">
    <citation type="journal article" date="2016" name="Microb. Cell Fact.">
        <title>Regulation of carotenogenesis in the red yeast Xanthophyllomyces dendrorhous: the role of the transcriptional co-repressor complex Cyc8-Tup1 involved in catabolic repression.</title>
        <authorList>
            <person name="Cordova P."/>
            <person name="Alcaino J."/>
            <person name="Bravo N."/>
            <person name="Barahona S."/>
            <person name="Sepulveda D."/>
            <person name="Fernandez-Lobato M."/>
            <person name="Baeza M."/>
            <person name="Cifuentes V."/>
        </authorList>
    </citation>
    <scope>NUCLEOTIDE SEQUENCE</scope>
    <source>
        <strain evidence="8">UCD 67-385</strain>
    </source>
</reference>
<keyword evidence="5 7" id="KW-1133">Transmembrane helix</keyword>
<feature type="transmembrane region" description="Helical" evidence="7">
    <location>
        <begin position="714"/>
        <end position="738"/>
    </location>
</feature>
<organism evidence="9">
    <name type="scientific">Phaffia rhodozyma</name>
    <name type="common">Yeast</name>
    <name type="synonym">Xanthophyllomyces dendrorhous</name>
    <dbReference type="NCBI Taxonomy" id="264483"/>
    <lineage>
        <taxon>Eukaryota</taxon>
        <taxon>Fungi</taxon>
        <taxon>Dikarya</taxon>
        <taxon>Basidiomycota</taxon>
        <taxon>Agaricomycotina</taxon>
        <taxon>Tremellomycetes</taxon>
        <taxon>Cystofilobasidiales</taxon>
        <taxon>Mrakiaceae</taxon>
        <taxon>Phaffia</taxon>
    </lineage>
</organism>
<evidence type="ECO:0000256" key="5">
    <source>
        <dbReference type="ARBA" id="ARBA00022989"/>
    </source>
</evidence>
<keyword evidence="3" id="KW-0813">Transport</keyword>
<keyword evidence="6 7" id="KW-0472">Membrane</keyword>
<dbReference type="PANTHER" id="PTHR31645:SF3">
    <property type="entry name" value="OLIGOPEPTIDE TRANSPORTER"/>
    <property type="match status" value="1"/>
</dbReference>
<evidence type="ECO:0000256" key="6">
    <source>
        <dbReference type="ARBA" id="ARBA00023136"/>
    </source>
</evidence>
<feature type="transmembrane region" description="Helical" evidence="7">
    <location>
        <begin position="166"/>
        <end position="185"/>
    </location>
</feature>
<comment type="similarity">
    <text evidence="2">Belongs to the oligopeptide OPT transporter family.</text>
</comment>
<evidence type="ECO:0000256" key="2">
    <source>
        <dbReference type="ARBA" id="ARBA00008807"/>
    </source>
</evidence>
<feature type="transmembrane region" description="Helical" evidence="7">
    <location>
        <begin position="643"/>
        <end position="663"/>
    </location>
</feature>
<dbReference type="InterPro" id="IPR045035">
    <property type="entry name" value="YSL-like"/>
</dbReference>
<feature type="transmembrane region" description="Helical" evidence="7">
    <location>
        <begin position="675"/>
        <end position="702"/>
    </location>
</feature>
<feature type="transmembrane region" description="Helical" evidence="7">
    <location>
        <begin position="578"/>
        <end position="600"/>
    </location>
</feature>
<dbReference type="NCBIfam" id="TIGR00728">
    <property type="entry name" value="OPT_sfam"/>
    <property type="match status" value="1"/>
</dbReference>
<feature type="transmembrane region" description="Helical" evidence="7">
    <location>
        <begin position="123"/>
        <end position="146"/>
    </location>
</feature>
<feature type="transmembrane region" description="Helical" evidence="7">
    <location>
        <begin position="261"/>
        <end position="282"/>
    </location>
</feature>
<evidence type="ECO:0000313" key="9">
    <source>
        <dbReference type="EMBL" id="CED85432.1"/>
    </source>
</evidence>
<name>A0A0F7STB7_PHARH</name>
<feature type="transmembrane region" description="Helical" evidence="7">
    <location>
        <begin position="483"/>
        <end position="503"/>
    </location>
</feature>
<evidence type="ECO:0000256" key="3">
    <source>
        <dbReference type="ARBA" id="ARBA00022448"/>
    </source>
</evidence>
<keyword evidence="4 7" id="KW-0812">Transmembrane</keyword>
<proteinExistence type="evidence at transcript level"/>
<feature type="transmembrane region" description="Helical" evidence="7">
    <location>
        <begin position="389"/>
        <end position="408"/>
    </location>
</feature>
<dbReference type="EMBL" id="LN483332">
    <property type="protein sequence ID" value="CED85432.1"/>
    <property type="molecule type" value="Genomic_DNA"/>
</dbReference>
<protein>
    <submittedName>
        <fullName evidence="8">OPT oligopeptide transporter</fullName>
    </submittedName>
    <submittedName>
        <fullName evidence="9">Oligopeptide transporter, OPT superfamily</fullName>
    </submittedName>
</protein>
<comment type="subcellular location">
    <subcellularLocation>
        <location evidence="1">Membrane</location>
        <topology evidence="1">Multi-pass membrane protein</topology>
    </subcellularLocation>
</comment>
<evidence type="ECO:0000256" key="7">
    <source>
        <dbReference type="SAM" id="Phobius"/>
    </source>
</evidence>
<dbReference type="Pfam" id="PF03169">
    <property type="entry name" value="OPT"/>
    <property type="match status" value="1"/>
</dbReference>
<feature type="transmembrane region" description="Helical" evidence="7">
    <location>
        <begin position="95"/>
        <end position="117"/>
    </location>
</feature>
<accession>A0A0F7STB7</accession>